<evidence type="ECO:0000313" key="3">
    <source>
        <dbReference type="Proteomes" id="UP000054342"/>
    </source>
</evidence>
<sequence>MPLPPLRCSFTSTYLDAPELGTPSKSCEFLEAADAGKVHRRRKKSRDRQEDNHNANSGQGRYCASWRSTGDMRDKLTTTARMPQTIGFHIDWWIGRVASAAAEVDIKALCASMMLWRERNEVSPYLTWRNRRVLDHRKDGQAPGAAADSSSVHGTHWDILLRGVVQTSQDMHQRRKWNVRVAKNAVVWCQLEVNQAARWGKFVEDVEGGFRLDRRLEDGAEAEERTLYLGYRRKVRKPADRAASDNHGGKTGDGVVGRVFAIDTDRLAVDDATVDEPLTRDQETAPGCVDKLQKGNTACEATEYTPEITTQSCSVA</sequence>
<evidence type="ECO:0000256" key="1">
    <source>
        <dbReference type="SAM" id="MobiDB-lite"/>
    </source>
</evidence>
<dbReference type="HOGENOM" id="CLU_880092_0_0_1"/>
<dbReference type="Proteomes" id="UP000054342">
    <property type="component" value="Unassembled WGS sequence"/>
</dbReference>
<name>A0A0D2EMT6_9EURO</name>
<gene>
    <name evidence="2" type="ORF">PV05_05369</name>
</gene>
<evidence type="ECO:0000313" key="2">
    <source>
        <dbReference type="EMBL" id="KIW56733.1"/>
    </source>
</evidence>
<dbReference type="EMBL" id="KN847319">
    <property type="protein sequence ID" value="KIW56733.1"/>
    <property type="molecule type" value="Genomic_DNA"/>
</dbReference>
<dbReference type="OrthoDB" id="4161811at2759"/>
<accession>A0A0D2EMT6</accession>
<protein>
    <submittedName>
        <fullName evidence="2">Uncharacterized protein</fullName>
    </submittedName>
</protein>
<feature type="region of interest" description="Disordered" evidence="1">
    <location>
        <begin position="38"/>
        <end position="64"/>
    </location>
</feature>
<dbReference type="RefSeq" id="XP_013317317.1">
    <property type="nucleotide sequence ID" value="XM_013461863.1"/>
</dbReference>
<keyword evidence="3" id="KW-1185">Reference proteome</keyword>
<organism evidence="2 3">
    <name type="scientific">Exophiala xenobiotica</name>
    <dbReference type="NCBI Taxonomy" id="348802"/>
    <lineage>
        <taxon>Eukaryota</taxon>
        <taxon>Fungi</taxon>
        <taxon>Dikarya</taxon>
        <taxon>Ascomycota</taxon>
        <taxon>Pezizomycotina</taxon>
        <taxon>Eurotiomycetes</taxon>
        <taxon>Chaetothyriomycetidae</taxon>
        <taxon>Chaetothyriales</taxon>
        <taxon>Herpotrichiellaceae</taxon>
        <taxon>Exophiala</taxon>
    </lineage>
</organism>
<dbReference type="AlphaFoldDB" id="A0A0D2EMT6"/>
<reference evidence="2 3" key="1">
    <citation type="submission" date="2015-01" db="EMBL/GenBank/DDBJ databases">
        <title>The Genome Sequence of Exophiala xenobiotica CBS118157.</title>
        <authorList>
            <consortium name="The Broad Institute Genomics Platform"/>
            <person name="Cuomo C."/>
            <person name="de Hoog S."/>
            <person name="Gorbushina A."/>
            <person name="Stielow B."/>
            <person name="Teixiera M."/>
            <person name="Abouelleil A."/>
            <person name="Chapman S.B."/>
            <person name="Priest M."/>
            <person name="Young S.K."/>
            <person name="Wortman J."/>
            <person name="Nusbaum C."/>
            <person name="Birren B."/>
        </authorList>
    </citation>
    <scope>NUCLEOTIDE SEQUENCE [LARGE SCALE GENOMIC DNA]</scope>
    <source>
        <strain evidence="2 3">CBS 118157</strain>
    </source>
</reference>
<dbReference type="GeneID" id="25327277"/>
<proteinExistence type="predicted"/>